<proteinExistence type="inferred from homology"/>
<protein>
    <submittedName>
        <fullName evidence="8">DMT family transporter</fullName>
    </submittedName>
</protein>
<evidence type="ECO:0000313" key="9">
    <source>
        <dbReference type="Proteomes" id="UP000308530"/>
    </source>
</evidence>
<feature type="transmembrane region" description="Helical" evidence="6">
    <location>
        <begin position="248"/>
        <end position="267"/>
    </location>
</feature>
<name>A0ABX6QQU3_9HYPH</name>
<reference evidence="8 9" key="1">
    <citation type="submission" date="2020-06" db="EMBL/GenBank/DDBJ databases">
        <title>Genome sequence of Rhizobium sp strain ADMK78.</title>
        <authorList>
            <person name="Rahi P."/>
        </authorList>
    </citation>
    <scope>NUCLEOTIDE SEQUENCE [LARGE SCALE GENOMIC DNA]</scope>
    <source>
        <strain evidence="8 9">ADMK78</strain>
    </source>
</reference>
<evidence type="ECO:0000256" key="5">
    <source>
        <dbReference type="ARBA" id="ARBA00023136"/>
    </source>
</evidence>
<dbReference type="InterPro" id="IPR000620">
    <property type="entry name" value="EamA_dom"/>
</dbReference>
<feature type="transmembrane region" description="Helical" evidence="6">
    <location>
        <begin position="100"/>
        <end position="121"/>
    </location>
</feature>
<accession>A0ABX6QQU3</accession>
<dbReference type="EMBL" id="CP058350">
    <property type="protein sequence ID" value="QLF70859.1"/>
    <property type="molecule type" value="Genomic_DNA"/>
</dbReference>
<evidence type="ECO:0000256" key="4">
    <source>
        <dbReference type="ARBA" id="ARBA00022989"/>
    </source>
</evidence>
<evidence type="ECO:0000259" key="7">
    <source>
        <dbReference type="Pfam" id="PF00892"/>
    </source>
</evidence>
<gene>
    <name evidence="8" type="ORF">FE840_015635</name>
</gene>
<feature type="transmembrane region" description="Helical" evidence="6">
    <location>
        <begin position="158"/>
        <end position="174"/>
    </location>
</feature>
<feature type="transmembrane region" description="Helical" evidence="6">
    <location>
        <begin position="44"/>
        <end position="64"/>
    </location>
</feature>
<dbReference type="SUPFAM" id="SSF103481">
    <property type="entry name" value="Multidrug resistance efflux transporter EmrE"/>
    <property type="match status" value="2"/>
</dbReference>
<keyword evidence="4 6" id="KW-1133">Transmembrane helix</keyword>
<sequence length="295" mass="31157">MTQQTSQETSRNALGLTLGAIGVTIFGLTLPMTHIALTGFSPEVVTFGRAVIAAMAAGATLLFMRKRLPRAVISTLFLAGLCLVYGFPIFSSIAMQTLPAGHGGVVLGLLPLLTSIFAVIVDGERPSPLFWVCGVIGAILVAVFSARQNGFHFELGGLWLLAAAISASLGYVLSARVARDLSGWEVISWALILTLPISIVGLAFTLPSGVSAPSNQAIGALLYLSLFSMFGGFIFWNAGLAIGGIARVAQIQLMQTFVTLLFSTILLGEHIDIETIIFAVAVAFVVWLGRKARFS</sequence>
<dbReference type="RefSeq" id="WP_138286407.1">
    <property type="nucleotide sequence ID" value="NZ_CP058350.1"/>
</dbReference>
<dbReference type="InterPro" id="IPR037185">
    <property type="entry name" value="EmrE-like"/>
</dbReference>
<evidence type="ECO:0000313" key="8">
    <source>
        <dbReference type="EMBL" id="QLF70859.1"/>
    </source>
</evidence>
<keyword evidence="3 6" id="KW-0812">Transmembrane</keyword>
<evidence type="ECO:0000256" key="6">
    <source>
        <dbReference type="SAM" id="Phobius"/>
    </source>
</evidence>
<keyword evidence="9" id="KW-1185">Reference proteome</keyword>
<feature type="domain" description="EamA" evidence="7">
    <location>
        <begin position="156"/>
        <end position="287"/>
    </location>
</feature>
<feature type="transmembrane region" description="Helical" evidence="6">
    <location>
        <begin position="218"/>
        <end position="236"/>
    </location>
</feature>
<feature type="transmembrane region" description="Helical" evidence="6">
    <location>
        <begin position="273"/>
        <end position="289"/>
    </location>
</feature>
<dbReference type="PANTHER" id="PTHR32322:SF2">
    <property type="entry name" value="EAMA DOMAIN-CONTAINING PROTEIN"/>
    <property type="match status" value="1"/>
</dbReference>
<dbReference type="InterPro" id="IPR050638">
    <property type="entry name" value="AA-Vitamin_Transporters"/>
</dbReference>
<dbReference type="Proteomes" id="UP000308530">
    <property type="component" value="Chromosome"/>
</dbReference>
<feature type="domain" description="EamA" evidence="7">
    <location>
        <begin position="14"/>
        <end position="142"/>
    </location>
</feature>
<organism evidence="8 9">
    <name type="scientific">Peteryoungia desertarenae</name>
    <dbReference type="NCBI Taxonomy" id="1813451"/>
    <lineage>
        <taxon>Bacteria</taxon>
        <taxon>Pseudomonadati</taxon>
        <taxon>Pseudomonadota</taxon>
        <taxon>Alphaproteobacteria</taxon>
        <taxon>Hyphomicrobiales</taxon>
        <taxon>Rhizobiaceae</taxon>
        <taxon>Peteryoungia</taxon>
    </lineage>
</organism>
<feature type="transmembrane region" description="Helical" evidence="6">
    <location>
        <begin position="12"/>
        <end position="32"/>
    </location>
</feature>
<keyword evidence="5 6" id="KW-0472">Membrane</keyword>
<evidence type="ECO:0000256" key="1">
    <source>
        <dbReference type="ARBA" id="ARBA00004141"/>
    </source>
</evidence>
<comment type="subcellular location">
    <subcellularLocation>
        <location evidence="1">Membrane</location>
        <topology evidence="1">Multi-pass membrane protein</topology>
    </subcellularLocation>
</comment>
<feature type="transmembrane region" description="Helical" evidence="6">
    <location>
        <begin position="186"/>
        <end position="206"/>
    </location>
</feature>
<comment type="similarity">
    <text evidence="2">Belongs to the EamA transporter family.</text>
</comment>
<dbReference type="PANTHER" id="PTHR32322">
    <property type="entry name" value="INNER MEMBRANE TRANSPORTER"/>
    <property type="match status" value="1"/>
</dbReference>
<evidence type="ECO:0000256" key="3">
    <source>
        <dbReference type="ARBA" id="ARBA00022692"/>
    </source>
</evidence>
<evidence type="ECO:0000256" key="2">
    <source>
        <dbReference type="ARBA" id="ARBA00007362"/>
    </source>
</evidence>
<feature type="transmembrane region" description="Helical" evidence="6">
    <location>
        <begin position="128"/>
        <end position="146"/>
    </location>
</feature>
<feature type="transmembrane region" description="Helical" evidence="6">
    <location>
        <begin position="71"/>
        <end position="94"/>
    </location>
</feature>
<dbReference type="Pfam" id="PF00892">
    <property type="entry name" value="EamA"/>
    <property type="match status" value="2"/>
</dbReference>